<dbReference type="Proteomes" id="UP000532162">
    <property type="component" value="Unassembled WGS sequence"/>
</dbReference>
<sequence length="485" mass="55335">MNASIRIPALGWRPREYQLPAWNAWERGCKRQLLIWHRRAGKDEIDLQKHAVSAVTRPGTYWHMLPEAAQARKAIWNAVNPHSGRRRIDEAFPKEIIENQNDNEMFIRFKTGSTFQVVGSDNFNSLVGSPPVGITFSEWALANPSAWAFLSPILEENGGWASFITTPRGNNHAKGMYDAAKLDAYDPVTNPKGWFTQILRADQTKAIGAEGIERQRKIYASLFGKEIANLLIDQEYYCSFAGAMVGSYWGADISEAEKQGRFRSFEIDFRYPVHTAWDLGKAVNNPIWCFQCIPGEPGPRIVDFYRPDSDDLEDWCKWLDSKGYHGNDYVPHDIMVKNWGSNRTRYEILKDCGRKPRMVTKVAVADGITAGRSTIKLALFYQGDDERGERLQAGYDGLKNYRREWDDARKTFLENPVKDWAEHIGSGWRYLGLAWREELVKTEEPPPPPPKGEPIVTGRPNGSVEIKVNVKEAVEAMVRRRRNEA</sequence>
<gene>
    <name evidence="2" type="ORF">HX900_17525</name>
</gene>
<organism evidence="2 3">
    <name type="scientific">Rhizobium changzhiense</name>
    <dbReference type="NCBI Taxonomy" id="2692317"/>
    <lineage>
        <taxon>Bacteria</taxon>
        <taxon>Pseudomonadati</taxon>
        <taxon>Pseudomonadota</taxon>
        <taxon>Alphaproteobacteria</taxon>
        <taxon>Hyphomicrobiales</taxon>
        <taxon>Rhizobiaceae</taxon>
        <taxon>Rhizobium/Agrobacterium group</taxon>
        <taxon>Rhizobium</taxon>
    </lineage>
</organism>
<dbReference type="EMBL" id="JACCPJ010000002">
    <property type="protein sequence ID" value="NZD62907.1"/>
    <property type="molecule type" value="Genomic_DNA"/>
</dbReference>
<dbReference type="Gene3D" id="3.40.50.300">
    <property type="entry name" value="P-loop containing nucleotide triphosphate hydrolases"/>
    <property type="match status" value="1"/>
</dbReference>
<evidence type="ECO:0000313" key="3">
    <source>
        <dbReference type="Proteomes" id="UP000532162"/>
    </source>
</evidence>
<name>A0A7Z0UB89_9HYPH</name>
<dbReference type="InterPro" id="IPR027417">
    <property type="entry name" value="P-loop_NTPase"/>
</dbReference>
<proteinExistence type="predicted"/>
<reference evidence="2 3" key="1">
    <citation type="submission" date="2020-07" db="EMBL/GenBank/DDBJ databases">
        <authorList>
            <person name="Sun Q."/>
        </authorList>
    </citation>
    <scope>NUCLEOTIDE SEQUENCE [LARGE SCALE GENOMIC DNA]</scope>
    <source>
        <strain evidence="2 3">WYCCWR 11290</strain>
    </source>
</reference>
<dbReference type="AlphaFoldDB" id="A0A7Z0UB89"/>
<evidence type="ECO:0008006" key="4">
    <source>
        <dbReference type="Google" id="ProtNLM"/>
    </source>
</evidence>
<accession>A0A7Z0UB89</accession>
<evidence type="ECO:0000256" key="1">
    <source>
        <dbReference type="SAM" id="MobiDB-lite"/>
    </source>
</evidence>
<dbReference type="RefSeq" id="WP_180695264.1">
    <property type="nucleotide sequence ID" value="NZ_JACCPJ010000002.1"/>
</dbReference>
<comment type="caution">
    <text evidence="2">The sequence shown here is derived from an EMBL/GenBank/DDBJ whole genome shotgun (WGS) entry which is preliminary data.</text>
</comment>
<protein>
    <recommendedName>
        <fullName evidence="4">Terminase</fullName>
    </recommendedName>
</protein>
<evidence type="ECO:0000313" key="2">
    <source>
        <dbReference type="EMBL" id="NZD62907.1"/>
    </source>
</evidence>
<feature type="region of interest" description="Disordered" evidence="1">
    <location>
        <begin position="441"/>
        <end position="462"/>
    </location>
</feature>